<keyword evidence="5" id="KW-0804">Transcription</keyword>
<dbReference type="GeneID" id="136810288"/>
<name>A0A7M5WR38_9CNID</name>
<dbReference type="GO" id="GO:0005634">
    <property type="term" value="C:nucleus"/>
    <property type="evidence" value="ECO:0007669"/>
    <property type="project" value="UniProtKB-SubCell"/>
</dbReference>
<evidence type="ECO:0000313" key="9">
    <source>
        <dbReference type="EnsemblMetazoa" id="CLYHEMP004378.1"/>
    </source>
</evidence>
<dbReference type="SMART" id="SM00268">
    <property type="entry name" value="ACTIN"/>
    <property type="match status" value="1"/>
</dbReference>
<evidence type="ECO:0000256" key="3">
    <source>
        <dbReference type="ARBA" id="ARBA00023015"/>
    </source>
</evidence>
<dbReference type="InterPro" id="IPR043129">
    <property type="entry name" value="ATPase_NBD"/>
</dbReference>
<keyword evidence="3" id="KW-0805">Transcription regulation</keyword>
<keyword evidence="6" id="KW-0539">Nucleus</keyword>
<comment type="similarity">
    <text evidence="7">Belongs to the actin family.</text>
</comment>
<dbReference type="Pfam" id="PF00022">
    <property type="entry name" value="Actin"/>
    <property type="match status" value="2"/>
</dbReference>
<evidence type="ECO:0000256" key="8">
    <source>
        <dbReference type="SAM" id="MobiDB-lite"/>
    </source>
</evidence>
<reference evidence="9" key="1">
    <citation type="submission" date="2021-01" db="UniProtKB">
        <authorList>
            <consortium name="EnsemblMetazoa"/>
        </authorList>
    </citation>
    <scope>IDENTIFICATION</scope>
</reference>
<keyword evidence="10" id="KW-1185">Reference proteome</keyword>
<dbReference type="FunFam" id="3.30.420.40:FF:000122">
    <property type="entry name" value="ARP5 actin-related protein 5 homolog"/>
    <property type="match status" value="1"/>
</dbReference>
<dbReference type="AlphaFoldDB" id="A0A7M5WR38"/>
<dbReference type="CDD" id="cd10211">
    <property type="entry name" value="ASKHA_NBD_Arp5"/>
    <property type="match status" value="1"/>
</dbReference>
<keyword evidence="4" id="KW-0175">Coiled coil</keyword>
<feature type="region of interest" description="Disordered" evidence="8">
    <location>
        <begin position="396"/>
        <end position="417"/>
    </location>
</feature>
<evidence type="ECO:0000256" key="4">
    <source>
        <dbReference type="ARBA" id="ARBA00023054"/>
    </source>
</evidence>
<evidence type="ECO:0000256" key="5">
    <source>
        <dbReference type="ARBA" id="ARBA00023163"/>
    </source>
</evidence>
<dbReference type="FunFam" id="3.30.420.40:FF:000048">
    <property type="entry name" value="ARP5 actin-related protein 5 homolog"/>
    <property type="match status" value="1"/>
</dbReference>
<evidence type="ECO:0000256" key="2">
    <source>
        <dbReference type="ARBA" id="ARBA00022763"/>
    </source>
</evidence>
<dbReference type="RefSeq" id="XP_066922958.1">
    <property type="nucleotide sequence ID" value="XM_067066857.1"/>
</dbReference>
<dbReference type="OrthoDB" id="7340501at2759"/>
<evidence type="ECO:0000256" key="1">
    <source>
        <dbReference type="ARBA" id="ARBA00004123"/>
    </source>
</evidence>
<accession>A0A7M5WR38</accession>
<dbReference type="Proteomes" id="UP000594262">
    <property type="component" value="Unplaced"/>
</dbReference>
<dbReference type="FunFam" id="3.30.420.40:FF:000058">
    <property type="entry name" value="Putative actin-related protein 5"/>
    <property type="match status" value="1"/>
</dbReference>
<dbReference type="PANTHER" id="PTHR11937">
    <property type="entry name" value="ACTIN"/>
    <property type="match status" value="1"/>
</dbReference>
<evidence type="ECO:0000313" key="10">
    <source>
        <dbReference type="Proteomes" id="UP000594262"/>
    </source>
</evidence>
<protein>
    <recommendedName>
        <fullName evidence="11">Actin-related protein 5</fullName>
    </recommendedName>
</protein>
<evidence type="ECO:0000256" key="6">
    <source>
        <dbReference type="ARBA" id="ARBA00023242"/>
    </source>
</evidence>
<feature type="compositionally biased region" description="Basic residues" evidence="8">
    <location>
        <begin position="399"/>
        <end position="415"/>
    </location>
</feature>
<proteinExistence type="inferred from homology"/>
<organism evidence="9 10">
    <name type="scientific">Clytia hemisphaerica</name>
    <dbReference type="NCBI Taxonomy" id="252671"/>
    <lineage>
        <taxon>Eukaryota</taxon>
        <taxon>Metazoa</taxon>
        <taxon>Cnidaria</taxon>
        <taxon>Hydrozoa</taxon>
        <taxon>Hydroidolina</taxon>
        <taxon>Leptothecata</taxon>
        <taxon>Obeliida</taxon>
        <taxon>Clytiidae</taxon>
        <taxon>Clytia</taxon>
    </lineage>
</organism>
<dbReference type="SUPFAM" id="SSF53067">
    <property type="entry name" value="Actin-like ATPase domain"/>
    <property type="match status" value="2"/>
</dbReference>
<keyword evidence="2" id="KW-0227">DNA damage</keyword>
<evidence type="ECO:0008006" key="11">
    <source>
        <dbReference type="Google" id="ProtNLM"/>
    </source>
</evidence>
<dbReference type="GO" id="GO:0006974">
    <property type="term" value="P:DNA damage response"/>
    <property type="evidence" value="ECO:0007669"/>
    <property type="project" value="UniProtKB-KW"/>
</dbReference>
<comment type="subcellular location">
    <subcellularLocation>
        <location evidence="1">Nucleus</location>
    </subcellularLocation>
</comment>
<evidence type="ECO:0000256" key="7">
    <source>
        <dbReference type="RuleBase" id="RU000487"/>
    </source>
</evidence>
<dbReference type="Gene3D" id="3.30.420.40">
    <property type="match status" value="2"/>
</dbReference>
<sequence>MPQKFFFKDAEFSADVCHQYPNKEQTAPIIVIDNGSHSCRVGWSNEAEPRLVFRNLIAKLRGKKESEAGSQFFGNDITDLEDLKWNVRTQFDIDTVSHMDTQESAFDYMFSHLGINTESINHPVSLTEAVCIPNAFRDHMSELLFECYTVPNIIYSVDSLLSWYHNKSIDIKDGLILRCGYQTSHVLPIVDGQFKPADSRRLNVGGLNMMIFLRRLLQLRHPTQMGNFNLSRAQELLIGHSYIASDYFEELKKWQTPAFTNEKALTIQLPIINTTTEKDLELRKTQARRLKDINQKKREEKIKNEKEQLKKFQEIEELEYTNMTLFKQRLKQEGLKKDTDLHTIIKELEDKILERQEKSRKYLMGLNHCESEEEAVSLDDILKLIANLEDEKLQLTDKRRSRNSRKQALSKRKSYASKERMRILSQLAKGDNPNPKAQKEDTFGMKDEDWDVYKYINKDGSESEDEADQERLNEIEQHLSQHQLTLNRLMVGRGQVYQHLPYDTEQVRVPEILYQPSVVGVEQEGISGMIEYVLKNYSPQKQAQMVQNVLCTGGPTLLPGFQSRLESELMALLPFQSKFNVTMSKNALLDSWYGARDFVNNNDLSTISISREEYEEQGAGYFKEHFCSNVFVKLDDDE</sequence>
<dbReference type="InterPro" id="IPR004000">
    <property type="entry name" value="Actin"/>
</dbReference>
<dbReference type="EnsemblMetazoa" id="CLYHEMT004378.1">
    <property type="protein sequence ID" value="CLYHEMP004378.1"/>
    <property type="gene ID" value="CLYHEMG004378"/>
</dbReference>
<dbReference type="GO" id="GO:0010604">
    <property type="term" value="P:positive regulation of macromolecule metabolic process"/>
    <property type="evidence" value="ECO:0007669"/>
    <property type="project" value="UniProtKB-ARBA"/>
</dbReference>